<dbReference type="Proteomes" id="UP000007129">
    <property type="component" value="Unassembled WGS sequence"/>
</dbReference>
<sequence>VDTNDRRCLTKMMSSNGGAIDVCTVAVGFGGDTIN</sequence>
<accession>K2QII8</accession>
<organism evidence="1 2">
    <name type="scientific">Macrophomina phaseolina (strain MS6)</name>
    <name type="common">Charcoal rot fungus</name>
    <dbReference type="NCBI Taxonomy" id="1126212"/>
    <lineage>
        <taxon>Eukaryota</taxon>
        <taxon>Fungi</taxon>
        <taxon>Dikarya</taxon>
        <taxon>Ascomycota</taxon>
        <taxon>Pezizomycotina</taxon>
        <taxon>Dothideomycetes</taxon>
        <taxon>Dothideomycetes incertae sedis</taxon>
        <taxon>Botryosphaeriales</taxon>
        <taxon>Botryosphaeriaceae</taxon>
        <taxon>Macrophomina</taxon>
    </lineage>
</organism>
<name>K2QII8_MACPH</name>
<protein>
    <submittedName>
        <fullName evidence="1">Uncharacterized protein</fullName>
    </submittedName>
</protein>
<dbReference type="HOGENOM" id="CLU_3371029_0_0_1"/>
<proteinExistence type="predicted"/>
<feature type="non-terminal residue" evidence="1">
    <location>
        <position position="1"/>
    </location>
</feature>
<dbReference type="AlphaFoldDB" id="K2QII8"/>
<gene>
    <name evidence="1" type="ORF">MPH_13346</name>
</gene>
<evidence type="ECO:0000313" key="2">
    <source>
        <dbReference type="Proteomes" id="UP000007129"/>
    </source>
</evidence>
<evidence type="ECO:0000313" key="1">
    <source>
        <dbReference type="EMBL" id="EKG09601.1"/>
    </source>
</evidence>
<comment type="caution">
    <text evidence="1">The sequence shown here is derived from an EMBL/GenBank/DDBJ whole genome shotgun (WGS) entry which is preliminary data.</text>
</comment>
<dbReference type="VEuPathDB" id="FungiDB:MPH_13346"/>
<reference evidence="1 2" key="1">
    <citation type="journal article" date="2012" name="BMC Genomics">
        <title>Tools to kill: Genome of one of the most destructive plant pathogenic fungi Macrophomina phaseolina.</title>
        <authorList>
            <person name="Islam M.S."/>
            <person name="Haque M.S."/>
            <person name="Islam M.M."/>
            <person name="Emdad E.M."/>
            <person name="Halim A."/>
            <person name="Hossen Q.M.M."/>
            <person name="Hossain M.Z."/>
            <person name="Ahmed B."/>
            <person name="Rahim S."/>
            <person name="Rahman M.S."/>
            <person name="Alam M.M."/>
            <person name="Hou S."/>
            <person name="Wan X."/>
            <person name="Saito J.A."/>
            <person name="Alam M."/>
        </authorList>
    </citation>
    <scope>NUCLEOTIDE SEQUENCE [LARGE SCALE GENOMIC DNA]</scope>
    <source>
        <strain evidence="1 2">MS6</strain>
    </source>
</reference>
<dbReference type="EMBL" id="AHHD01000608">
    <property type="protein sequence ID" value="EKG09601.1"/>
    <property type="molecule type" value="Genomic_DNA"/>
</dbReference>
<dbReference type="InParanoid" id="K2QII8"/>